<evidence type="ECO:0000259" key="9">
    <source>
        <dbReference type="Pfam" id="PF10277"/>
    </source>
</evidence>
<proteinExistence type="inferred from homology"/>
<evidence type="ECO:0000313" key="12">
    <source>
        <dbReference type="Proteomes" id="UP000274504"/>
    </source>
</evidence>
<evidence type="ECO:0000256" key="3">
    <source>
        <dbReference type="ARBA" id="ARBA00022502"/>
    </source>
</evidence>
<evidence type="ECO:0000313" key="14">
    <source>
        <dbReference type="WBParaSite" id="HDID_0000408401-mRNA-1"/>
    </source>
</evidence>
<protein>
    <submittedName>
        <fullName evidence="14">Post-GPI attachment to proteins factor 2</fullName>
    </submittedName>
</protein>
<feature type="transmembrane region" description="Helical" evidence="8">
    <location>
        <begin position="7"/>
        <end position="29"/>
    </location>
</feature>
<evidence type="ECO:0000256" key="2">
    <source>
        <dbReference type="ARBA" id="ARBA00007414"/>
    </source>
</evidence>
<sequence length="240" mass="27334">MTPLVRTVAPIIASIPTVSLFVCILWTMFEDTVGLTRTHCNIPNYIPSLSASVSTGFRKRIWIASIGSSCVLRLYIHILYNQGLADLLATVYPSKSVLFTAHFWIHYVEIFSLFLLTIFTSVENFTVHRNSFGAFVLSCGLFGLLDLYLLGKLKKSYFLALSRKRKCRCYATMTISIFLSALCYIIHNHTCFPHLYSLFALTEYIFILTNVAYHYYIVDVIGDVPFNVFDPQSRALSLDF</sequence>
<evidence type="ECO:0000256" key="7">
    <source>
        <dbReference type="ARBA" id="ARBA00023136"/>
    </source>
</evidence>
<dbReference type="InterPro" id="IPR039545">
    <property type="entry name" value="PGAP2"/>
</dbReference>
<dbReference type="GO" id="GO:0005789">
    <property type="term" value="C:endoplasmic reticulum membrane"/>
    <property type="evidence" value="ECO:0007669"/>
    <property type="project" value="TreeGrafter"/>
</dbReference>
<reference evidence="11 13" key="3">
    <citation type="submission" date="2019-07" db="EMBL/GenBank/DDBJ databases">
        <authorList>
            <person name="Jastrzebski P J."/>
            <person name="Paukszto L."/>
            <person name="Jastrzebski P J."/>
        </authorList>
    </citation>
    <scope>NUCLEOTIDE SEQUENCE [LARGE SCALE GENOMIC DNA]</scope>
    <source>
        <strain evidence="11 13">WMS-il1</strain>
    </source>
</reference>
<reference evidence="10 12" key="2">
    <citation type="submission" date="2018-11" db="EMBL/GenBank/DDBJ databases">
        <authorList>
            <consortium name="Pathogen Informatics"/>
        </authorList>
    </citation>
    <scope>NUCLEOTIDE SEQUENCE [LARGE SCALE GENOMIC DNA]</scope>
</reference>
<feature type="transmembrane region" description="Helical" evidence="8">
    <location>
        <begin position="170"/>
        <end position="187"/>
    </location>
</feature>
<evidence type="ECO:0000256" key="4">
    <source>
        <dbReference type="ARBA" id="ARBA00022692"/>
    </source>
</evidence>
<evidence type="ECO:0000313" key="10">
    <source>
        <dbReference type="EMBL" id="VDL43450.1"/>
    </source>
</evidence>
<evidence type="ECO:0000313" key="11">
    <source>
        <dbReference type="EMBL" id="VUZ46318.1"/>
    </source>
</evidence>
<keyword evidence="5 8" id="KW-1133">Transmembrane helix</keyword>
<comment type="subcellular location">
    <subcellularLocation>
        <location evidence="1">Golgi apparatus membrane</location>
        <topology evidence="1">Multi-pass membrane protein</topology>
    </subcellularLocation>
</comment>
<evidence type="ECO:0000256" key="1">
    <source>
        <dbReference type="ARBA" id="ARBA00004653"/>
    </source>
</evidence>
<keyword evidence="7 8" id="KW-0472">Membrane</keyword>
<keyword evidence="13" id="KW-1185">Reference proteome</keyword>
<dbReference type="GO" id="GO:0000139">
    <property type="term" value="C:Golgi membrane"/>
    <property type="evidence" value="ECO:0007669"/>
    <property type="project" value="UniProtKB-SubCell"/>
</dbReference>
<gene>
    <name evidence="10" type="ORF">HDID_LOCUS4082</name>
    <name evidence="11" type="ORF">WMSIL1_LOCUS6117</name>
</gene>
<dbReference type="Proteomes" id="UP000274504">
    <property type="component" value="Unassembled WGS sequence"/>
</dbReference>
<dbReference type="OrthoDB" id="68581at2759"/>
<dbReference type="PANTHER" id="PTHR12892:SF11">
    <property type="entry name" value="POST-GPI ATTACHMENT TO PROTEINS FACTOR 2"/>
    <property type="match status" value="1"/>
</dbReference>
<dbReference type="Proteomes" id="UP000321570">
    <property type="component" value="Unassembled WGS sequence"/>
</dbReference>
<dbReference type="EMBL" id="UYSG01001428">
    <property type="protein sequence ID" value="VDL43450.1"/>
    <property type="molecule type" value="Genomic_DNA"/>
</dbReference>
<dbReference type="Pfam" id="PF10277">
    <property type="entry name" value="Frag1"/>
    <property type="match status" value="1"/>
</dbReference>
<dbReference type="GO" id="GO:0006506">
    <property type="term" value="P:GPI anchor biosynthetic process"/>
    <property type="evidence" value="ECO:0007669"/>
    <property type="project" value="UniProtKB-KW"/>
</dbReference>
<name>A0A0R3SGP4_HYMDI</name>
<feature type="transmembrane region" description="Helical" evidence="8">
    <location>
        <begin position="193"/>
        <end position="213"/>
    </location>
</feature>
<dbReference type="PANTHER" id="PTHR12892">
    <property type="entry name" value="FGF RECEPTOR ACTIVATING PROTEIN 1"/>
    <property type="match status" value="1"/>
</dbReference>
<organism evidence="14">
    <name type="scientific">Hymenolepis diminuta</name>
    <name type="common">Rat tapeworm</name>
    <dbReference type="NCBI Taxonomy" id="6216"/>
    <lineage>
        <taxon>Eukaryota</taxon>
        <taxon>Metazoa</taxon>
        <taxon>Spiralia</taxon>
        <taxon>Lophotrochozoa</taxon>
        <taxon>Platyhelminthes</taxon>
        <taxon>Cestoda</taxon>
        <taxon>Eucestoda</taxon>
        <taxon>Cyclophyllidea</taxon>
        <taxon>Hymenolepididae</taxon>
        <taxon>Hymenolepis</taxon>
    </lineage>
</organism>
<keyword evidence="3" id="KW-0337">GPI-anchor biosynthesis</keyword>
<feature type="domain" description="CWH43-like N-terminal" evidence="9">
    <location>
        <begin position="9"/>
        <end position="216"/>
    </location>
</feature>
<comment type="similarity">
    <text evidence="2">Belongs to the PGAP2 family.</text>
</comment>
<keyword evidence="6" id="KW-0333">Golgi apparatus</keyword>
<evidence type="ECO:0000313" key="13">
    <source>
        <dbReference type="Proteomes" id="UP000321570"/>
    </source>
</evidence>
<dbReference type="WBParaSite" id="HDID_0000408401-mRNA-1">
    <property type="protein sequence ID" value="HDID_0000408401-mRNA-1"/>
    <property type="gene ID" value="HDID_0000408401"/>
</dbReference>
<dbReference type="AlphaFoldDB" id="A0A0R3SGP4"/>
<keyword evidence="4 8" id="KW-0812">Transmembrane</keyword>
<dbReference type="EMBL" id="CABIJS010000210">
    <property type="protein sequence ID" value="VUZ46318.1"/>
    <property type="molecule type" value="Genomic_DNA"/>
</dbReference>
<feature type="transmembrane region" description="Helical" evidence="8">
    <location>
        <begin position="101"/>
        <end position="120"/>
    </location>
</feature>
<accession>A0A0R3SGP4</accession>
<evidence type="ECO:0000256" key="5">
    <source>
        <dbReference type="ARBA" id="ARBA00022989"/>
    </source>
</evidence>
<evidence type="ECO:0000256" key="6">
    <source>
        <dbReference type="ARBA" id="ARBA00023034"/>
    </source>
</evidence>
<feature type="transmembrane region" description="Helical" evidence="8">
    <location>
        <begin position="132"/>
        <end position="150"/>
    </location>
</feature>
<dbReference type="InterPro" id="IPR019402">
    <property type="entry name" value="CWH43_N"/>
</dbReference>
<reference evidence="14" key="1">
    <citation type="submission" date="2017-02" db="UniProtKB">
        <authorList>
            <consortium name="WormBaseParasite"/>
        </authorList>
    </citation>
    <scope>IDENTIFICATION</scope>
</reference>
<dbReference type="STRING" id="6216.A0A0R3SGP4"/>
<evidence type="ECO:0000256" key="8">
    <source>
        <dbReference type="SAM" id="Phobius"/>
    </source>
</evidence>